<dbReference type="Proteomes" id="UP000279833">
    <property type="component" value="Unassembled WGS sequence"/>
</dbReference>
<keyword evidence="2" id="KW-1185">Reference proteome</keyword>
<protein>
    <submittedName>
        <fullName evidence="3">DOMON domain-containing protein</fullName>
    </submittedName>
</protein>
<reference evidence="1 2" key="2">
    <citation type="submission" date="2018-11" db="EMBL/GenBank/DDBJ databases">
        <authorList>
            <consortium name="Pathogen Informatics"/>
        </authorList>
    </citation>
    <scope>NUCLEOTIDE SEQUENCE [LARGE SCALE GENOMIC DNA]</scope>
    <source>
        <strain evidence="1">Dakar</strain>
        <strain evidence="2">Dakar, Senegal</strain>
    </source>
</reference>
<dbReference type="EMBL" id="UZAK01032282">
    <property type="protein sequence ID" value="VDP25450.1"/>
    <property type="molecule type" value="Genomic_DNA"/>
</dbReference>
<dbReference type="AlphaFoldDB" id="A0A183JWY7"/>
<evidence type="ECO:0000313" key="1">
    <source>
        <dbReference type="EMBL" id="VDP25450.1"/>
    </source>
</evidence>
<reference evidence="3" key="1">
    <citation type="submission" date="2016-06" db="UniProtKB">
        <authorList>
            <consortium name="WormBaseParasite"/>
        </authorList>
    </citation>
    <scope>IDENTIFICATION</scope>
</reference>
<name>A0A183JWY7_9TREM</name>
<evidence type="ECO:0000313" key="3">
    <source>
        <dbReference type="WBParaSite" id="SCUD_0000723201-mRNA-1"/>
    </source>
</evidence>
<dbReference type="WBParaSite" id="SCUD_0000723201-mRNA-1">
    <property type="protein sequence ID" value="SCUD_0000723201-mRNA-1"/>
    <property type="gene ID" value="SCUD_0000723201"/>
</dbReference>
<proteinExistence type="predicted"/>
<gene>
    <name evidence="1" type="ORF">SCUD_LOCUS7232</name>
</gene>
<sequence length="146" mass="16086">MKTVASNGTHHSAVKISDESTYRGSLVVLPDISYLNGSHVLGQISYKNEQYMSDASNDDQERNEILIDTGYPSDPLSTNGIFKKFDENVSEKLNLNDLISSAVDPHHLAGSSELSIQCKKDDLNKVTLTVTWVYEHPTLFRGGGGR</sequence>
<accession>A0A183JWY7</accession>
<organism evidence="3">
    <name type="scientific">Schistosoma curassoni</name>
    <dbReference type="NCBI Taxonomy" id="6186"/>
    <lineage>
        <taxon>Eukaryota</taxon>
        <taxon>Metazoa</taxon>
        <taxon>Spiralia</taxon>
        <taxon>Lophotrochozoa</taxon>
        <taxon>Platyhelminthes</taxon>
        <taxon>Trematoda</taxon>
        <taxon>Digenea</taxon>
        <taxon>Strigeidida</taxon>
        <taxon>Schistosomatoidea</taxon>
        <taxon>Schistosomatidae</taxon>
        <taxon>Schistosoma</taxon>
    </lineage>
</organism>
<evidence type="ECO:0000313" key="2">
    <source>
        <dbReference type="Proteomes" id="UP000279833"/>
    </source>
</evidence>